<proteinExistence type="predicted"/>
<evidence type="ECO:0000313" key="2">
    <source>
        <dbReference type="EMBL" id="VFK56506.1"/>
    </source>
</evidence>
<evidence type="ECO:0000256" key="1">
    <source>
        <dbReference type="SAM" id="Phobius"/>
    </source>
</evidence>
<keyword evidence="1" id="KW-1133">Transmembrane helix</keyword>
<dbReference type="EMBL" id="CAADFV010000090">
    <property type="protein sequence ID" value="VFK63164.1"/>
    <property type="molecule type" value="Genomic_DNA"/>
</dbReference>
<dbReference type="AlphaFoldDB" id="A0A450ZRT7"/>
<feature type="transmembrane region" description="Helical" evidence="1">
    <location>
        <begin position="12"/>
        <end position="33"/>
    </location>
</feature>
<dbReference type="EMBL" id="CAADFY010000089">
    <property type="protein sequence ID" value="VFK56506.1"/>
    <property type="molecule type" value="Genomic_DNA"/>
</dbReference>
<keyword evidence="1" id="KW-0472">Membrane</keyword>
<name>A0A450ZRT7_9GAMM</name>
<gene>
    <name evidence="3" type="ORF">BECKTUN1418E_GA0071001_10903</name>
    <name evidence="2" type="ORF">BECKTUN1418F_GA0071002_10893</name>
</gene>
<keyword evidence="1" id="KW-0812">Transmembrane</keyword>
<protein>
    <submittedName>
        <fullName evidence="2">Uncharacterized protein</fullName>
    </submittedName>
</protein>
<evidence type="ECO:0000313" key="3">
    <source>
        <dbReference type="EMBL" id="VFK63164.1"/>
    </source>
</evidence>
<accession>A0A450ZRT7</accession>
<organism evidence="2">
    <name type="scientific">Candidatus Kentrum sp. TUN</name>
    <dbReference type="NCBI Taxonomy" id="2126343"/>
    <lineage>
        <taxon>Bacteria</taxon>
        <taxon>Pseudomonadati</taxon>
        <taxon>Pseudomonadota</taxon>
        <taxon>Gammaproteobacteria</taxon>
        <taxon>Candidatus Kentrum</taxon>
    </lineage>
</organism>
<sequence length="104" mass="11569">MGSDNKRSTFLRGGICVPCFQALSGVILAYFALSRVIVVRQTVYKGLIFGEKVGSRLTNYQSDARSTKFDPVTIAYLHGLDKMPEGLHAAHEYNNEVLKRVYIG</sequence>
<reference evidence="2" key="1">
    <citation type="submission" date="2019-02" db="EMBL/GenBank/DDBJ databases">
        <authorList>
            <person name="Gruber-Vodicka R. H."/>
            <person name="Seah K. B. B."/>
        </authorList>
    </citation>
    <scope>NUCLEOTIDE SEQUENCE</scope>
    <source>
        <strain evidence="3">BECK_BY2</strain>
        <strain evidence="2">BECK_BY3</strain>
    </source>
</reference>